<dbReference type="RefSeq" id="XP_027767525.1">
    <property type="nucleotide sequence ID" value="XM_027911724.1"/>
</dbReference>
<dbReference type="PANTHER" id="PTHR19923:SF0">
    <property type="entry name" value="PLEIOTROPIC REGULATOR 1"/>
    <property type="match status" value="1"/>
</dbReference>
<dbReference type="SMART" id="SM00320">
    <property type="entry name" value="WD40"/>
    <property type="match status" value="3"/>
</dbReference>
<dbReference type="PANTHER" id="PTHR19923">
    <property type="entry name" value="WD40 REPEAT PROTEINPRL1/PRL2-RELATED"/>
    <property type="match status" value="1"/>
</dbReference>
<evidence type="ECO:0000313" key="4">
    <source>
        <dbReference type="RefSeq" id="XP_027767525.1"/>
    </source>
</evidence>
<dbReference type="InterPro" id="IPR001680">
    <property type="entry name" value="WD40_rpt"/>
</dbReference>
<dbReference type="GeneID" id="114073927"/>
<comment type="similarity">
    <text evidence="1">Belongs to the WD repeat PRL1/PRL2 family.</text>
</comment>
<protein>
    <submittedName>
        <fullName evidence="4">Protein pleiotropic regulatory locus 1-like</fullName>
    </submittedName>
</protein>
<proteinExistence type="inferred from homology"/>
<evidence type="ECO:0000313" key="3">
    <source>
        <dbReference type="Proteomes" id="UP000694930"/>
    </source>
</evidence>
<organism evidence="3 4">
    <name type="scientific">Solanum pennellii</name>
    <name type="common">Tomato</name>
    <name type="synonym">Lycopersicon pennellii</name>
    <dbReference type="NCBI Taxonomy" id="28526"/>
    <lineage>
        <taxon>Eukaryota</taxon>
        <taxon>Viridiplantae</taxon>
        <taxon>Streptophyta</taxon>
        <taxon>Embryophyta</taxon>
        <taxon>Tracheophyta</taxon>
        <taxon>Spermatophyta</taxon>
        <taxon>Magnoliopsida</taxon>
        <taxon>eudicotyledons</taxon>
        <taxon>Gunneridae</taxon>
        <taxon>Pentapetalae</taxon>
        <taxon>asterids</taxon>
        <taxon>lamiids</taxon>
        <taxon>Solanales</taxon>
        <taxon>Solanaceae</taxon>
        <taxon>Solanoideae</taxon>
        <taxon>Solaneae</taxon>
        <taxon>Solanum</taxon>
        <taxon>Solanum subgen. Lycopersicon</taxon>
    </lineage>
</organism>
<dbReference type="Pfam" id="PF00400">
    <property type="entry name" value="WD40"/>
    <property type="match status" value="2"/>
</dbReference>
<dbReference type="PROSITE" id="PS50082">
    <property type="entry name" value="WD_REPEATS_2"/>
    <property type="match status" value="1"/>
</dbReference>
<name>A0ABM1UVK7_SOLPN</name>
<evidence type="ECO:0000256" key="2">
    <source>
        <dbReference type="PROSITE-ProRule" id="PRU00221"/>
    </source>
</evidence>
<accession>A0ABM1UVK7</accession>
<gene>
    <name evidence="4" type="primary">LOC114073927</name>
</gene>
<dbReference type="InterPro" id="IPR015943">
    <property type="entry name" value="WD40/YVTN_repeat-like_dom_sf"/>
</dbReference>
<keyword evidence="3" id="KW-1185">Reference proteome</keyword>
<dbReference type="InterPro" id="IPR036322">
    <property type="entry name" value="WD40_repeat_dom_sf"/>
</dbReference>
<reference evidence="3" key="1">
    <citation type="journal article" date="2014" name="Nat. Genet.">
        <title>The genome of the stress-tolerant wild tomato species Solanum pennellii.</title>
        <authorList>
            <person name="Bolger A."/>
            <person name="Scossa F."/>
            <person name="Bolger M.E."/>
            <person name="Lanz C."/>
            <person name="Maumus F."/>
            <person name="Tohge T."/>
            <person name="Quesneville H."/>
            <person name="Alseekh S."/>
            <person name="Sorensen I."/>
            <person name="Lichtenstein G."/>
            <person name="Fich E.A."/>
            <person name="Conte M."/>
            <person name="Keller H."/>
            <person name="Schneeberger K."/>
            <person name="Schwacke R."/>
            <person name="Ofner I."/>
            <person name="Vrebalov J."/>
            <person name="Xu Y."/>
            <person name="Osorio S."/>
            <person name="Aflitos S.A."/>
            <person name="Schijlen E."/>
            <person name="Jimenez-Gomez J.M."/>
            <person name="Ryngajllo M."/>
            <person name="Kimura S."/>
            <person name="Kumar R."/>
            <person name="Koenig D."/>
            <person name="Headland L.R."/>
            <person name="Maloof J.N."/>
            <person name="Sinha N."/>
            <person name="van Ham R.C."/>
            <person name="Lankhorst R.K."/>
            <person name="Mao L."/>
            <person name="Vogel A."/>
            <person name="Arsova B."/>
            <person name="Panstruga R."/>
            <person name="Fei Z."/>
            <person name="Rose J.K."/>
            <person name="Zamir D."/>
            <person name="Carrari F."/>
            <person name="Giovannoni J.J."/>
            <person name="Weigel D."/>
            <person name="Usadel B."/>
            <person name="Fernie A.R."/>
        </authorList>
    </citation>
    <scope>NUCLEOTIDE SEQUENCE [LARGE SCALE GENOMIC DNA]</scope>
    <source>
        <strain evidence="3">cv. LA0716</strain>
    </source>
</reference>
<reference evidence="4" key="2">
    <citation type="submission" date="2025-08" db="UniProtKB">
        <authorList>
            <consortium name="RefSeq"/>
        </authorList>
    </citation>
    <scope>IDENTIFICATION</scope>
</reference>
<dbReference type="Proteomes" id="UP000694930">
    <property type="component" value="Chromosome 9"/>
</dbReference>
<dbReference type="InterPro" id="IPR045241">
    <property type="entry name" value="Prp46/PLRG1-like"/>
</dbReference>
<feature type="repeat" description="WD" evidence="2">
    <location>
        <begin position="150"/>
        <end position="184"/>
    </location>
</feature>
<sequence>MTLPSHPQVVCNEGGLFKFSTFQIPLLPSIPHQFLLHIQQWDIRYGKTMERLTHHKKSIRAMAQYPKGYYSCFASASTDGNIKKINLPNGQLLHNMIPQQMTIINAMAVNDEGVMATGGDNGSLWFWDWTSGYNFQQARTKVQPGSSMDTDAGSSIIYALTYDVTGATLITCEGDKTIKMWKQR</sequence>
<keyword evidence="2" id="KW-0853">WD repeat</keyword>
<dbReference type="SUPFAM" id="SSF50978">
    <property type="entry name" value="WD40 repeat-like"/>
    <property type="match status" value="1"/>
</dbReference>
<dbReference type="Gene3D" id="2.130.10.10">
    <property type="entry name" value="YVTN repeat-like/Quinoprotein amine dehydrogenase"/>
    <property type="match status" value="1"/>
</dbReference>
<evidence type="ECO:0000256" key="1">
    <source>
        <dbReference type="ARBA" id="ARBA00025726"/>
    </source>
</evidence>
<dbReference type="PROSITE" id="PS50294">
    <property type="entry name" value="WD_REPEATS_REGION"/>
    <property type="match status" value="1"/>
</dbReference>